<keyword evidence="5 6" id="KW-0472">Membrane</keyword>
<dbReference type="Gene3D" id="1.20.1250.20">
    <property type="entry name" value="MFS general substrate transporter like domains"/>
    <property type="match status" value="2"/>
</dbReference>
<feature type="transmembrane region" description="Helical" evidence="6">
    <location>
        <begin position="38"/>
        <end position="56"/>
    </location>
</feature>
<feature type="domain" description="Major facilitator superfamily (MFS) profile" evidence="7">
    <location>
        <begin position="41"/>
        <end position="440"/>
    </location>
</feature>
<comment type="subcellular location">
    <subcellularLocation>
        <location evidence="1">Membrane</location>
        <topology evidence="1">Multi-pass membrane protein</topology>
    </subcellularLocation>
</comment>
<evidence type="ECO:0000256" key="4">
    <source>
        <dbReference type="ARBA" id="ARBA00022989"/>
    </source>
</evidence>
<name>A0ABY6VPI3_9BURK</name>
<dbReference type="Pfam" id="PF07690">
    <property type="entry name" value="MFS_1"/>
    <property type="match status" value="1"/>
</dbReference>
<feature type="transmembrane region" description="Helical" evidence="6">
    <location>
        <begin position="385"/>
        <end position="404"/>
    </location>
</feature>
<evidence type="ECO:0000256" key="2">
    <source>
        <dbReference type="ARBA" id="ARBA00022448"/>
    </source>
</evidence>
<feature type="transmembrane region" description="Helical" evidence="6">
    <location>
        <begin position="416"/>
        <end position="435"/>
    </location>
</feature>
<evidence type="ECO:0000313" key="9">
    <source>
        <dbReference type="Proteomes" id="UP000405357"/>
    </source>
</evidence>
<feature type="transmembrane region" description="Helical" evidence="6">
    <location>
        <begin position="76"/>
        <end position="96"/>
    </location>
</feature>
<dbReference type="InterPro" id="IPR011701">
    <property type="entry name" value="MFS"/>
</dbReference>
<dbReference type="PANTHER" id="PTHR23505">
    <property type="entry name" value="SPINSTER"/>
    <property type="match status" value="1"/>
</dbReference>
<evidence type="ECO:0000256" key="6">
    <source>
        <dbReference type="SAM" id="Phobius"/>
    </source>
</evidence>
<evidence type="ECO:0000256" key="3">
    <source>
        <dbReference type="ARBA" id="ARBA00022692"/>
    </source>
</evidence>
<comment type="caution">
    <text evidence="8">The sequence shown here is derived from an EMBL/GenBank/DDBJ whole genome shotgun (WGS) entry which is preliminary data.</text>
</comment>
<sequence length="455" mass="47790">MQMRKPGRWDLEETILDVHCFDTAVSGVPATPTVGRTYAWAVFALTFGLLLSDYMSRQVLNAVFPLLKSAWGLSDTRLGSLSGIVALIVGLLTFPLSVIADRLGRVRSIVVMAMVWSLATLGCALATNFGELFVARAFVGLGEAAYGSVGVALILSIFPAHLRSTLTAAFMAGGAFGSVLGMSLGGAVAVHLGWRWSFGTMALLGILLTAAFWLVVTEKRIGTDARGLRQQRSNGQGIGTSLRVLINGLFSTVSVVCAYVGSGLQLFILGSLFVWMPSYLNRYYDMAPDKAGAAAAAFVMIGAVGMVLCGMVTDRVSRQEPSRKWVSAIAYCLISFVLLGIGFHVKPGALQLVLIGVGMLVVAGTSGPAGAMVANLTPTTIHASAFATLTLANNLLGLAPGPFLTGVVADKVGLHGALQLIPFMALLAAVAFSVGKASYANDLRRLNELRSAAKR</sequence>
<keyword evidence="3 6" id="KW-0812">Transmembrane</keyword>
<evidence type="ECO:0000256" key="5">
    <source>
        <dbReference type="ARBA" id="ARBA00023136"/>
    </source>
</evidence>
<proteinExistence type="predicted"/>
<dbReference type="SUPFAM" id="SSF103473">
    <property type="entry name" value="MFS general substrate transporter"/>
    <property type="match status" value="1"/>
</dbReference>
<keyword evidence="4 6" id="KW-1133">Transmembrane helix</keyword>
<dbReference type="PROSITE" id="PS50850">
    <property type="entry name" value="MFS"/>
    <property type="match status" value="1"/>
</dbReference>
<protein>
    <submittedName>
        <fullName evidence="8">L-galactonate transporter</fullName>
    </submittedName>
</protein>
<feature type="transmembrane region" description="Helical" evidence="6">
    <location>
        <begin position="349"/>
        <end position="373"/>
    </location>
</feature>
<feature type="transmembrane region" description="Helical" evidence="6">
    <location>
        <begin position="133"/>
        <end position="158"/>
    </location>
</feature>
<evidence type="ECO:0000256" key="1">
    <source>
        <dbReference type="ARBA" id="ARBA00004141"/>
    </source>
</evidence>
<evidence type="ECO:0000259" key="7">
    <source>
        <dbReference type="PROSITE" id="PS50850"/>
    </source>
</evidence>
<dbReference type="EMBL" id="CABPSG010000001">
    <property type="protein sequence ID" value="VVD72090.1"/>
    <property type="molecule type" value="Genomic_DNA"/>
</dbReference>
<feature type="transmembrane region" description="Helical" evidence="6">
    <location>
        <begin position="196"/>
        <end position="216"/>
    </location>
</feature>
<accession>A0ABY6VPI3</accession>
<feature type="transmembrane region" description="Helical" evidence="6">
    <location>
        <begin position="293"/>
        <end position="313"/>
    </location>
</feature>
<keyword evidence="9" id="KW-1185">Reference proteome</keyword>
<organism evidence="8 9">
    <name type="scientific">Pandoraea soli</name>
    <dbReference type="NCBI Taxonomy" id="2508293"/>
    <lineage>
        <taxon>Bacteria</taxon>
        <taxon>Pseudomonadati</taxon>
        <taxon>Pseudomonadota</taxon>
        <taxon>Betaproteobacteria</taxon>
        <taxon>Burkholderiales</taxon>
        <taxon>Burkholderiaceae</taxon>
        <taxon>Pandoraea</taxon>
    </lineage>
</organism>
<keyword evidence="2" id="KW-0813">Transport</keyword>
<dbReference type="InterPro" id="IPR020846">
    <property type="entry name" value="MFS_dom"/>
</dbReference>
<dbReference type="InterPro" id="IPR036259">
    <property type="entry name" value="MFS_trans_sf"/>
</dbReference>
<feature type="transmembrane region" description="Helical" evidence="6">
    <location>
        <begin position="249"/>
        <end position="273"/>
    </location>
</feature>
<reference evidence="8 9" key="1">
    <citation type="submission" date="2019-08" db="EMBL/GenBank/DDBJ databases">
        <authorList>
            <person name="Peeters C."/>
        </authorList>
    </citation>
    <scope>NUCLEOTIDE SEQUENCE [LARGE SCALE GENOMIC DNA]</scope>
    <source>
        <strain evidence="8 9">LMG 31014</strain>
    </source>
</reference>
<dbReference type="Proteomes" id="UP000405357">
    <property type="component" value="Unassembled WGS sequence"/>
</dbReference>
<feature type="transmembrane region" description="Helical" evidence="6">
    <location>
        <begin position="325"/>
        <end position="343"/>
    </location>
</feature>
<evidence type="ECO:0000313" key="8">
    <source>
        <dbReference type="EMBL" id="VVD72090.1"/>
    </source>
</evidence>
<dbReference type="InterPro" id="IPR044770">
    <property type="entry name" value="MFS_spinster-like"/>
</dbReference>
<dbReference type="PANTHER" id="PTHR23505:SF79">
    <property type="entry name" value="PROTEIN SPINSTER"/>
    <property type="match status" value="1"/>
</dbReference>
<feature type="transmembrane region" description="Helical" evidence="6">
    <location>
        <begin position="108"/>
        <end position="127"/>
    </location>
</feature>
<feature type="transmembrane region" description="Helical" evidence="6">
    <location>
        <begin position="170"/>
        <end position="190"/>
    </location>
</feature>
<gene>
    <name evidence="8" type="primary">lgoT_1</name>
    <name evidence="8" type="ORF">PSO31014_00662</name>
</gene>